<dbReference type="Gene3D" id="3.30.470.20">
    <property type="entry name" value="ATP-grasp fold, B domain"/>
    <property type="match status" value="1"/>
</dbReference>
<comment type="similarity">
    <text evidence="2 8">Belongs to the SAICAR synthetase family.</text>
</comment>
<dbReference type="PROSITE" id="PS01057">
    <property type="entry name" value="SAICAR_SYNTHETASE_1"/>
    <property type="match status" value="1"/>
</dbReference>
<name>A0A937ID58_9GAMM</name>
<dbReference type="CDD" id="cd01415">
    <property type="entry name" value="SAICAR_synt_PurC"/>
    <property type="match status" value="1"/>
</dbReference>
<comment type="pathway">
    <text evidence="1 8">Purine metabolism; IMP biosynthesis via de novo pathway; 5-amino-1-(5-phospho-D-ribosyl)imidazole-4-carboxamide from 5-amino-1-(5-phospho-D-ribosyl)imidazole-4-carboxylate: step 1/2.</text>
</comment>
<organism evidence="10 11">
    <name type="scientific">SAR86 cluster bacterium</name>
    <dbReference type="NCBI Taxonomy" id="2030880"/>
    <lineage>
        <taxon>Bacteria</taxon>
        <taxon>Pseudomonadati</taxon>
        <taxon>Pseudomonadota</taxon>
        <taxon>Gammaproteobacteria</taxon>
        <taxon>SAR86 cluster</taxon>
    </lineage>
</organism>
<dbReference type="NCBIfam" id="TIGR00081">
    <property type="entry name" value="purC"/>
    <property type="match status" value="1"/>
</dbReference>
<dbReference type="GO" id="GO:0006189">
    <property type="term" value="P:'de novo' IMP biosynthetic process"/>
    <property type="evidence" value="ECO:0007669"/>
    <property type="project" value="UniProtKB-UniRule"/>
</dbReference>
<evidence type="ECO:0000256" key="1">
    <source>
        <dbReference type="ARBA" id="ARBA00004672"/>
    </source>
</evidence>
<dbReference type="InterPro" id="IPR018236">
    <property type="entry name" value="SAICAR_synthetase_CS"/>
</dbReference>
<evidence type="ECO:0000256" key="8">
    <source>
        <dbReference type="HAMAP-Rule" id="MF_00137"/>
    </source>
</evidence>
<dbReference type="GO" id="GO:0005524">
    <property type="term" value="F:ATP binding"/>
    <property type="evidence" value="ECO:0007669"/>
    <property type="project" value="UniProtKB-KW"/>
</dbReference>
<dbReference type="InterPro" id="IPR028923">
    <property type="entry name" value="SAICAR_synt/ADE2_N"/>
</dbReference>
<evidence type="ECO:0000259" key="9">
    <source>
        <dbReference type="Pfam" id="PF01259"/>
    </source>
</evidence>
<sequence>MDKIKELTKGKAKSLFSTADNEKLVMHFSDDTSAFDGKKKEALLGKGAINNQFNAFIMNHLAENGVETHHIEVLNSNDSLVWSLKMFPIECVIRNRASGSICRRLGTKDGLILENPLFEFFLKDDDLGDPLINDEHIISFGWATKEQIDEMKKLTYKVNSILTELFIKSNLILVDFKVEFGVCSQGKILLADEFTPDGCRLWDSETLKKMDKDRFRQGLGDVVESYHQVADRLGINIIVD</sequence>
<dbReference type="PANTHER" id="PTHR43599:SF3">
    <property type="entry name" value="SI:DKEY-6E2.2"/>
    <property type="match status" value="1"/>
</dbReference>
<evidence type="ECO:0000256" key="2">
    <source>
        <dbReference type="ARBA" id="ARBA00010190"/>
    </source>
</evidence>
<dbReference type="AlphaFoldDB" id="A0A937ID58"/>
<dbReference type="GO" id="GO:0004639">
    <property type="term" value="F:phosphoribosylaminoimidazolesuccinocarboxamide synthase activity"/>
    <property type="evidence" value="ECO:0007669"/>
    <property type="project" value="UniProtKB-UniRule"/>
</dbReference>
<dbReference type="Gene3D" id="3.30.200.20">
    <property type="entry name" value="Phosphorylase Kinase, domain 1"/>
    <property type="match status" value="1"/>
</dbReference>
<evidence type="ECO:0000313" key="10">
    <source>
        <dbReference type="EMBL" id="MBL6818099.1"/>
    </source>
</evidence>
<dbReference type="GO" id="GO:0009236">
    <property type="term" value="P:cobalamin biosynthetic process"/>
    <property type="evidence" value="ECO:0007669"/>
    <property type="project" value="InterPro"/>
</dbReference>
<keyword evidence="4 8" id="KW-0547">Nucleotide-binding</keyword>
<feature type="domain" description="SAICAR synthetase/ADE2 N-terminal" evidence="9">
    <location>
        <begin position="7"/>
        <end position="232"/>
    </location>
</feature>
<evidence type="ECO:0000256" key="7">
    <source>
        <dbReference type="ARBA" id="ARBA00048475"/>
    </source>
</evidence>
<dbReference type="SUPFAM" id="SSF56104">
    <property type="entry name" value="SAICAR synthase-like"/>
    <property type="match status" value="1"/>
</dbReference>
<dbReference type="HAMAP" id="MF_00137">
    <property type="entry name" value="SAICAR_synth"/>
    <property type="match status" value="1"/>
</dbReference>
<dbReference type="Proteomes" id="UP000711391">
    <property type="component" value="Unassembled WGS sequence"/>
</dbReference>
<protein>
    <recommendedName>
        <fullName evidence="8">Phosphoribosylaminoimidazole-succinocarboxamide synthase</fullName>
        <ecNumber evidence="8">6.3.2.6</ecNumber>
    </recommendedName>
    <alternativeName>
        <fullName evidence="8">SAICAR synthetase</fullName>
    </alternativeName>
</protein>
<dbReference type="Pfam" id="PF01259">
    <property type="entry name" value="SAICAR_synt"/>
    <property type="match status" value="1"/>
</dbReference>
<dbReference type="EC" id="6.3.2.6" evidence="8"/>
<dbReference type="FunFam" id="3.30.470.20:FF:000006">
    <property type="entry name" value="Phosphoribosylaminoimidazole-succinocarboxamide synthase"/>
    <property type="match status" value="1"/>
</dbReference>
<comment type="caution">
    <text evidence="10">The sequence shown here is derived from an EMBL/GenBank/DDBJ whole genome shotgun (WGS) entry which is preliminary data.</text>
</comment>
<keyword evidence="6 8" id="KW-0067">ATP-binding</keyword>
<dbReference type="InterPro" id="IPR033934">
    <property type="entry name" value="SAICAR_synt_PurC"/>
</dbReference>
<proteinExistence type="inferred from homology"/>
<dbReference type="GO" id="GO:0005829">
    <property type="term" value="C:cytosol"/>
    <property type="evidence" value="ECO:0007669"/>
    <property type="project" value="TreeGrafter"/>
</dbReference>
<comment type="catalytic activity">
    <reaction evidence="7 8">
        <text>5-amino-1-(5-phospho-D-ribosyl)imidazole-4-carboxylate + L-aspartate + ATP = (2S)-2-[5-amino-1-(5-phospho-beta-D-ribosyl)imidazole-4-carboxamido]succinate + ADP + phosphate + 2 H(+)</text>
        <dbReference type="Rhea" id="RHEA:22628"/>
        <dbReference type="ChEBI" id="CHEBI:15378"/>
        <dbReference type="ChEBI" id="CHEBI:29991"/>
        <dbReference type="ChEBI" id="CHEBI:30616"/>
        <dbReference type="ChEBI" id="CHEBI:43474"/>
        <dbReference type="ChEBI" id="CHEBI:58443"/>
        <dbReference type="ChEBI" id="CHEBI:77657"/>
        <dbReference type="ChEBI" id="CHEBI:456216"/>
        <dbReference type="EC" id="6.3.2.6"/>
    </reaction>
</comment>
<evidence type="ECO:0000256" key="3">
    <source>
        <dbReference type="ARBA" id="ARBA00022598"/>
    </source>
</evidence>
<dbReference type="InterPro" id="IPR001636">
    <property type="entry name" value="SAICAR_synth"/>
</dbReference>
<evidence type="ECO:0000256" key="6">
    <source>
        <dbReference type="ARBA" id="ARBA00022840"/>
    </source>
</evidence>
<dbReference type="InterPro" id="IPR050089">
    <property type="entry name" value="SAICAR_synthetase"/>
</dbReference>
<keyword evidence="3 8" id="KW-0436">Ligase</keyword>
<dbReference type="EMBL" id="JADHQD010000006">
    <property type="protein sequence ID" value="MBL6818099.1"/>
    <property type="molecule type" value="Genomic_DNA"/>
</dbReference>
<evidence type="ECO:0000256" key="4">
    <source>
        <dbReference type="ARBA" id="ARBA00022741"/>
    </source>
</evidence>
<evidence type="ECO:0000313" key="11">
    <source>
        <dbReference type="Proteomes" id="UP000711391"/>
    </source>
</evidence>
<keyword evidence="5 8" id="KW-0658">Purine biosynthesis</keyword>
<accession>A0A937ID58</accession>
<gene>
    <name evidence="8 10" type="primary">purC</name>
    <name evidence="10" type="ORF">ISQ64_01685</name>
</gene>
<dbReference type="PANTHER" id="PTHR43599">
    <property type="entry name" value="MULTIFUNCTIONAL PROTEIN ADE2"/>
    <property type="match status" value="1"/>
</dbReference>
<reference evidence="10" key="1">
    <citation type="submission" date="2020-10" db="EMBL/GenBank/DDBJ databases">
        <title>Microbiome of the Black Sea water column analyzed by genome centric metagenomics.</title>
        <authorList>
            <person name="Cabello-Yeves P.J."/>
            <person name="Callieri C."/>
            <person name="Picazo A."/>
            <person name="Mehrshad M."/>
            <person name="Haro-Moreno J.M."/>
            <person name="Roda-Garcia J."/>
            <person name="Dzembekova N."/>
            <person name="Slabakova V."/>
            <person name="Slabakova N."/>
            <person name="Moncheva S."/>
            <person name="Rodriguez-Valera F."/>
        </authorList>
    </citation>
    <scope>NUCLEOTIDE SEQUENCE</scope>
    <source>
        <strain evidence="10">BS307-5m-G50</strain>
    </source>
</reference>
<evidence type="ECO:0000256" key="5">
    <source>
        <dbReference type="ARBA" id="ARBA00022755"/>
    </source>
</evidence>